<dbReference type="PANTHER" id="PTHR40438">
    <property type="entry name" value="PYRUVOYL-DEPENDENT ARGININE DECARBOXYLASE"/>
    <property type="match status" value="1"/>
</dbReference>
<evidence type="ECO:0000256" key="6">
    <source>
        <dbReference type="ARBA" id="ARBA00023239"/>
    </source>
</evidence>
<proteinExistence type="inferred from homology"/>
<sequence>MNITIVSSVGHGSTLLSAFDQALITAGIHNYNLIPLSSVIPPHSIVEKAEKFEADTKHFGDRLYVVKAETRSDKKGSFLGSGIGWYQLDDGRGFFVEHRGTKNSEKEITAWLTNQIHFSLKDLVMNRGLSFDEKKINIELSTAVVISKPI</sequence>
<dbReference type="EC" id="4.1.1.19" evidence="3"/>
<dbReference type="AlphaFoldDB" id="A0A0G0X3I5"/>
<dbReference type="SFLD" id="SFLDG01170">
    <property type="entry name" value="Pyruvoyl-dependent_arginine_de"/>
    <property type="match status" value="1"/>
</dbReference>
<evidence type="ECO:0000256" key="8">
    <source>
        <dbReference type="ARBA" id="ARBA00049309"/>
    </source>
</evidence>
<evidence type="ECO:0000313" key="9">
    <source>
        <dbReference type="EMBL" id="KKR91210.1"/>
    </source>
</evidence>
<dbReference type="InterPro" id="IPR016104">
    <property type="entry name" value="Pyr-dep_his/arg-deCO2ase"/>
</dbReference>
<dbReference type="GO" id="GO:0008792">
    <property type="term" value="F:arginine decarboxylase activity"/>
    <property type="evidence" value="ECO:0007669"/>
    <property type="project" value="UniProtKB-EC"/>
</dbReference>
<evidence type="ECO:0000313" key="10">
    <source>
        <dbReference type="Proteomes" id="UP000034961"/>
    </source>
</evidence>
<accession>A0A0G0X3I5</accession>
<dbReference type="InterPro" id="IPR016105">
    <property type="entry name" value="Pyr-dep_his/arg-deCO2ase_sand"/>
</dbReference>
<name>A0A0G0X3I5_9BACT</name>
<gene>
    <name evidence="9" type="ORF">UU41_C0043G0007</name>
</gene>
<keyword evidence="5" id="KW-0210">Decarboxylase</keyword>
<evidence type="ECO:0000256" key="1">
    <source>
        <dbReference type="ARBA" id="ARBA00001928"/>
    </source>
</evidence>
<dbReference type="SUPFAM" id="SSF56271">
    <property type="entry name" value="Pyruvoyl-dependent histidine and arginine decarboxylases"/>
    <property type="match status" value="1"/>
</dbReference>
<dbReference type="Gene3D" id="3.50.20.10">
    <property type="entry name" value="Pyruvoyl-Dependent Histidine Decarboxylase, subunit B"/>
    <property type="match status" value="1"/>
</dbReference>
<comment type="catalytic activity">
    <reaction evidence="8">
        <text>L-arginine + H(+) = agmatine + CO2</text>
        <dbReference type="Rhea" id="RHEA:17641"/>
        <dbReference type="ChEBI" id="CHEBI:15378"/>
        <dbReference type="ChEBI" id="CHEBI:16526"/>
        <dbReference type="ChEBI" id="CHEBI:32682"/>
        <dbReference type="ChEBI" id="CHEBI:58145"/>
        <dbReference type="EC" id="4.1.1.19"/>
    </reaction>
</comment>
<dbReference type="InterPro" id="IPR002724">
    <property type="entry name" value="Pyruvoyl-dep_arg_deCO2ase"/>
</dbReference>
<comment type="caution">
    <text evidence="9">The sequence shown here is derived from an EMBL/GenBank/DDBJ whole genome shotgun (WGS) entry which is preliminary data.</text>
</comment>
<evidence type="ECO:0000256" key="5">
    <source>
        <dbReference type="ARBA" id="ARBA00022793"/>
    </source>
</evidence>
<evidence type="ECO:0000256" key="7">
    <source>
        <dbReference type="ARBA" id="ARBA00023317"/>
    </source>
</evidence>
<evidence type="ECO:0000256" key="2">
    <source>
        <dbReference type="ARBA" id="ARBA00008611"/>
    </source>
</evidence>
<dbReference type="PANTHER" id="PTHR40438:SF1">
    <property type="entry name" value="PYRUVOYL-DEPENDENT ARGININE DECARBOXYLASE"/>
    <property type="match status" value="1"/>
</dbReference>
<dbReference type="Proteomes" id="UP000034961">
    <property type="component" value="Unassembled WGS sequence"/>
</dbReference>
<comment type="similarity">
    <text evidence="2">Belongs to the pyruvoyl-dependent arginine decarboxylase family.</text>
</comment>
<evidence type="ECO:0000256" key="4">
    <source>
        <dbReference type="ARBA" id="ARBA00014727"/>
    </source>
</evidence>
<comment type="cofactor">
    <cofactor evidence="1">
        <name>pyruvate</name>
        <dbReference type="ChEBI" id="CHEBI:15361"/>
    </cofactor>
</comment>
<dbReference type="EMBL" id="LCAN01000043">
    <property type="protein sequence ID" value="KKR91210.1"/>
    <property type="molecule type" value="Genomic_DNA"/>
</dbReference>
<dbReference type="SFLD" id="SFLDS00055">
    <property type="entry name" value="Pyruvoyl-Dependent_Histidine/A"/>
    <property type="match status" value="1"/>
</dbReference>
<protein>
    <recommendedName>
        <fullName evidence="4">Pyruvoyl-dependent arginine decarboxylase AaxB</fullName>
        <ecNumber evidence="3">4.1.1.19</ecNumber>
    </recommendedName>
</protein>
<keyword evidence="7" id="KW-0670">Pyruvate</keyword>
<organism evidence="9 10">
    <name type="scientific">Candidatus Roizmanbacteria bacterium GW2011_GWA1_41_13</name>
    <dbReference type="NCBI Taxonomy" id="1618474"/>
    <lineage>
        <taxon>Bacteria</taxon>
        <taxon>Candidatus Roizmaniibacteriota</taxon>
    </lineage>
</organism>
<evidence type="ECO:0000256" key="3">
    <source>
        <dbReference type="ARBA" id="ARBA00012426"/>
    </source>
</evidence>
<keyword evidence="6" id="KW-0456">Lyase</keyword>
<dbReference type="Pfam" id="PF01862">
    <property type="entry name" value="PvlArgDC"/>
    <property type="match status" value="1"/>
</dbReference>
<dbReference type="GO" id="GO:0006527">
    <property type="term" value="P:L-arginine catabolic process"/>
    <property type="evidence" value="ECO:0007669"/>
    <property type="project" value="InterPro"/>
</dbReference>
<reference evidence="9 10" key="1">
    <citation type="journal article" date="2015" name="Nature">
        <title>rRNA introns, odd ribosomes, and small enigmatic genomes across a large radiation of phyla.</title>
        <authorList>
            <person name="Brown C.T."/>
            <person name="Hug L.A."/>
            <person name="Thomas B.C."/>
            <person name="Sharon I."/>
            <person name="Castelle C.J."/>
            <person name="Singh A."/>
            <person name="Wilkins M.J."/>
            <person name="Williams K.H."/>
            <person name="Banfield J.F."/>
        </authorList>
    </citation>
    <scope>NUCLEOTIDE SEQUENCE [LARGE SCALE GENOMIC DNA]</scope>
</reference>